<dbReference type="OrthoDB" id="147588at2157"/>
<accession>A0A1H8WRA8</accession>
<dbReference type="SUPFAM" id="SSF88723">
    <property type="entry name" value="PIN domain-like"/>
    <property type="match status" value="1"/>
</dbReference>
<dbReference type="InterPro" id="IPR002716">
    <property type="entry name" value="PIN_dom"/>
</dbReference>
<dbReference type="EMBL" id="FOCX01000071">
    <property type="protein sequence ID" value="SEP30146.1"/>
    <property type="molecule type" value="Genomic_DNA"/>
</dbReference>
<evidence type="ECO:0000313" key="3">
    <source>
        <dbReference type="EMBL" id="SEP30146.1"/>
    </source>
</evidence>
<feature type="region of interest" description="Disordered" evidence="1">
    <location>
        <begin position="117"/>
        <end position="137"/>
    </location>
</feature>
<reference evidence="4" key="1">
    <citation type="submission" date="2016-10" db="EMBL/GenBank/DDBJ databases">
        <authorList>
            <person name="Varghese N."/>
            <person name="Submissions S."/>
        </authorList>
    </citation>
    <scope>NUCLEOTIDE SEQUENCE [LARGE SCALE GENOMIC DNA]</scope>
    <source>
        <strain evidence="4">IBRC-M 10043</strain>
    </source>
</reference>
<dbReference type="InterPro" id="IPR029060">
    <property type="entry name" value="PIN-like_dom_sf"/>
</dbReference>
<evidence type="ECO:0000259" key="2">
    <source>
        <dbReference type="Pfam" id="PF01850"/>
    </source>
</evidence>
<dbReference type="Pfam" id="PF01850">
    <property type="entry name" value="PIN"/>
    <property type="match status" value="1"/>
</dbReference>
<dbReference type="Gene3D" id="3.40.50.1010">
    <property type="entry name" value="5'-nuclease"/>
    <property type="match status" value="1"/>
</dbReference>
<keyword evidence="4" id="KW-1185">Reference proteome</keyword>
<gene>
    <name evidence="3" type="ORF">SAMN05216388_10715</name>
</gene>
<organism evidence="3 4">
    <name type="scientific">Halorientalis persicus</name>
    <dbReference type="NCBI Taxonomy" id="1367881"/>
    <lineage>
        <taxon>Archaea</taxon>
        <taxon>Methanobacteriati</taxon>
        <taxon>Methanobacteriota</taxon>
        <taxon>Stenosarchaea group</taxon>
        <taxon>Halobacteria</taxon>
        <taxon>Halobacteriales</taxon>
        <taxon>Haloarculaceae</taxon>
        <taxon>Halorientalis</taxon>
    </lineage>
</organism>
<dbReference type="AlphaFoldDB" id="A0A1H8WRA8"/>
<name>A0A1H8WRA8_9EURY</name>
<evidence type="ECO:0000256" key="1">
    <source>
        <dbReference type="SAM" id="MobiDB-lite"/>
    </source>
</evidence>
<sequence>MKVLDASFLIDYLNGVEATKEFYEANDGDAERWVLPVPAYAEALVGAGNVPNGNVEGFRADLAWAAAHAVDEQTAAPAGEIADEVAPEGVFLDGHDALIAAVGRELDAPVVSADIDLTHEETSKSSKSKTTETNPMT</sequence>
<dbReference type="Proteomes" id="UP000198775">
    <property type="component" value="Unassembled WGS sequence"/>
</dbReference>
<proteinExistence type="predicted"/>
<evidence type="ECO:0000313" key="4">
    <source>
        <dbReference type="Proteomes" id="UP000198775"/>
    </source>
</evidence>
<protein>
    <submittedName>
        <fullName evidence="3">Predicted nucleic acid-binding protein, contains PIN domain</fullName>
    </submittedName>
</protein>
<feature type="domain" description="PIN" evidence="2">
    <location>
        <begin position="3"/>
        <end position="117"/>
    </location>
</feature>